<dbReference type="GeneID" id="19948995"/>
<sequence>MAQRQRHNARDGLTADIFEIIATFIPEPRTFLDLLHTLPEQSRTRPLQSVVTIATTPSLRRVVEVVWPTLVLTTRALPPPTLDLLRSTLSLGPRIDWDCGIVGRAQMDLIATHFVPYLRSVYLHVNTTVLAGDNGPFFRDLLLSCPRLEKLDLRYDSEDTDPRMTAAIPLFQVLAHPRLCNFSLVLPHNDYPYEVDARLGLGLAAFLRTGRARDLVLKNLFLDTADDPDLNLSRVLQACTSLQHLTLYNVAVVPDDNLWAHLPPSLCSLKVYDNTGEDDVVDGLVMSLPRMRNLTELKLEVVFVTQPPRILAPIVRSLTQLKSVNLSGCTLPNAPCLVDVVSAFGSLSILERLDLTGLDAVSSAMTALLTTLRHCRRLQSLRLASTSLSTKDVHSILATVPECPCLTHLDLSDNEPSDNWTSLLPALEAAARTLRGLNMRSTLDASVACVTALGAMRCFKLRLVSAVQASVDLENPSATCALSL</sequence>
<dbReference type="InterPro" id="IPR032675">
    <property type="entry name" value="LRR_dom_sf"/>
</dbReference>
<reference evidence="1 2" key="1">
    <citation type="submission" date="2012-04" db="EMBL/GenBank/DDBJ databases">
        <title>The Genome Sequence of Saprolegnia declina VS20.</title>
        <authorList>
            <consortium name="The Broad Institute Genome Sequencing Platform"/>
            <person name="Russ C."/>
            <person name="Nusbaum C."/>
            <person name="Tyler B."/>
            <person name="van West P."/>
            <person name="Dieguez-Uribeondo J."/>
            <person name="de Bruijn I."/>
            <person name="Tripathy S."/>
            <person name="Jiang R."/>
            <person name="Young S.K."/>
            <person name="Zeng Q."/>
            <person name="Gargeya S."/>
            <person name="Fitzgerald M."/>
            <person name="Haas B."/>
            <person name="Abouelleil A."/>
            <person name="Alvarado L."/>
            <person name="Arachchi H.M."/>
            <person name="Berlin A."/>
            <person name="Chapman S.B."/>
            <person name="Goldberg J."/>
            <person name="Griggs A."/>
            <person name="Gujja S."/>
            <person name="Hansen M."/>
            <person name="Howarth C."/>
            <person name="Imamovic A."/>
            <person name="Larimer J."/>
            <person name="McCowen C."/>
            <person name="Montmayeur A."/>
            <person name="Murphy C."/>
            <person name="Neiman D."/>
            <person name="Pearson M."/>
            <person name="Priest M."/>
            <person name="Roberts A."/>
            <person name="Saif S."/>
            <person name="Shea T."/>
            <person name="Sisk P."/>
            <person name="Sykes S."/>
            <person name="Wortman J."/>
            <person name="Nusbaum C."/>
            <person name="Birren B."/>
        </authorList>
    </citation>
    <scope>NUCLEOTIDE SEQUENCE [LARGE SCALE GENOMIC DNA]</scope>
    <source>
        <strain evidence="1 2">VS20</strain>
    </source>
</reference>
<keyword evidence="2" id="KW-1185">Reference proteome</keyword>
<dbReference type="Proteomes" id="UP000030762">
    <property type="component" value="Unassembled WGS sequence"/>
</dbReference>
<dbReference type="VEuPathDB" id="FungiDB:SDRG_08268"/>
<dbReference type="PANTHER" id="PTHR13318:SF190">
    <property type="entry name" value="PARTNER OF PAIRED, ISOFORM B"/>
    <property type="match status" value="1"/>
</dbReference>
<protein>
    <recommendedName>
        <fullName evidence="3">F-box domain-containing protein</fullName>
    </recommendedName>
</protein>
<dbReference type="OrthoDB" id="10402031at2759"/>
<dbReference type="SUPFAM" id="SSF52047">
    <property type="entry name" value="RNI-like"/>
    <property type="match status" value="1"/>
</dbReference>
<evidence type="ECO:0000313" key="2">
    <source>
        <dbReference type="Proteomes" id="UP000030762"/>
    </source>
</evidence>
<dbReference type="InParanoid" id="T0Q869"/>
<organism evidence="1 2">
    <name type="scientific">Saprolegnia diclina (strain VS20)</name>
    <dbReference type="NCBI Taxonomy" id="1156394"/>
    <lineage>
        <taxon>Eukaryota</taxon>
        <taxon>Sar</taxon>
        <taxon>Stramenopiles</taxon>
        <taxon>Oomycota</taxon>
        <taxon>Saprolegniomycetes</taxon>
        <taxon>Saprolegniales</taxon>
        <taxon>Saprolegniaceae</taxon>
        <taxon>Saprolegnia</taxon>
    </lineage>
</organism>
<dbReference type="AlphaFoldDB" id="T0Q869"/>
<dbReference type="EMBL" id="JH767156">
    <property type="protein sequence ID" value="EQC34054.1"/>
    <property type="molecule type" value="Genomic_DNA"/>
</dbReference>
<evidence type="ECO:0008006" key="3">
    <source>
        <dbReference type="Google" id="ProtNLM"/>
    </source>
</evidence>
<evidence type="ECO:0000313" key="1">
    <source>
        <dbReference type="EMBL" id="EQC34054.1"/>
    </source>
</evidence>
<dbReference type="GO" id="GO:0019005">
    <property type="term" value="C:SCF ubiquitin ligase complex"/>
    <property type="evidence" value="ECO:0007669"/>
    <property type="project" value="TreeGrafter"/>
</dbReference>
<dbReference type="Gene3D" id="3.80.10.10">
    <property type="entry name" value="Ribonuclease Inhibitor"/>
    <property type="match status" value="2"/>
</dbReference>
<gene>
    <name evidence="1" type="ORF">SDRG_08268</name>
</gene>
<proteinExistence type="predicted"/>
<accession>T0Q869</accession>
<dbReference type="PANTHER" id="PTHR13318">
    <property type="entry name" value="PARTNER OF PAIRED, ISOFORM B-RELATED"/>
    <property type="match status" value="1"/>
</dbReference>
<name>T0Q869_SAPDV</name>
<dbReference type="RefSeq" id="XP_008612366.1">
    <property type="nucleotide sequence ID" value="XM_008614144.1"/>
</dbReference>
<dbReference type="GO" id="GO:0031146">
    <property type="term" value="P:SCF-dependent proteasomal ubiquitin-dependent protein catabolic process"/>
    <property type="evidence" value="ECO:0007669"/>
    <property type="project" value="TreeGrafter"/>
</dbReference>